<dbReference type="SUPFAM" id="SSF52540">
    <property type="entry name" value="P-loop containing nucleoside triphosphate hydrolases"/>
    <property type="match status" value="1"/>
</dbReference>
<dbReference type="Pfam" id="PF00072">
    <property type="entry name" value="Response_reg"/>
    <property type="match status" value="1"/>
</dbReference>
<dbReference type="InterPro" id="IPR001789">
    <property type="entry name" value="Sig_transdc_resp-reg_receiver"/>
</dbReference>
<accession>A0AB33YZR6</accession>
<keyword evidence="5" id="KW-0805">Transcription regulation</keyword>
<dbReference type="InterPro" id="IPR002078">
    <property type="entry name" value="Sigma_54_int"/>
</dbReference>
<dbReference type="Pfam" id="PF25601">
    <property type="entry name" value="AAA_lid_14"/>
    <property type="match status" value="1"/>
</dbReference>
<dbReference type="InterPro" id="IPR000641">
    <property type="entry name" value="CbxX/CfxQ"/>
</dbReference>
<dbReference type="SUPFAM" id="SSF46689">
    <property type="entry name" value="Homeodomain-like"/>
    <property type="match status" value="1"/>
</dbReference>
<dbReference type="PROSITE" id="PS50110">
    <property type="entry name" value="RESPONSE_REGULATORY"/>
    <property type="match status" value="1"/>
</dbReference>
<dbReference type="SMART" id="SM00382">
    <property type="entry name" value="AAA"/>
    <property type="match status" value="1"/>
</dbReference>
<evidence type="ECO:0000256" key="7">
    <source>
        <dbReference type="PROSITE-ProRule" id="PRU00169"/>
    </source>
</evidence>
<evidence type="ECO:0000256" key="6">
    <source>
        <dbReference type="ARBA" id="ARBA00023163"/>
    </source>
</evidence>
<reference evidence="10 11" key="1">
    <citation type="journal article" date="2013" name="Genome Announc.">
        <title>Genome Sequence of the Pyrene- and Fluoranthene-Degrading Bacterium Cycloclasticus sp. Strain PY97M.</title>
        <authorList>
            <person name="Cui Z."/>
            <person name="Xu G."/>
            <person name="Li Q."/>
            <person name="Gao W."/>
            <person name="Zheng L."/>
        </authorList>
    </citation>
    <scope>NUCLEOTIDE SEQUENCE [LARGE SCALE GENOMIC DNA]</scope>
    <source>
        <strain evidence="10 11">PY97M</strain>
    </source>
</reference>
<dbReference type="PANTHER" id="PTHR32071:SF17">
    <property type="entry name" value="TRANSCRIPTIONAL REGULATOR (NTRC FAMILY)"/>
    <property type="match status" value="1"/>
</dbReference>
<evidence type="ECO:0000259" key="8">
    <source>
        <dbReference type="PROSITE" id="PS50045"/>
    </source>
</evidence>
<dbReference type="CDD" id="cd00009">
    <property type="entry name" value="AAA"/>
    <property type="match status" value="1"/>
</dbReference>
<proteinExistence type="predicted"/>
<dbReference type="PROSITE" id="PS50045">
    <property type="entry name" value="SIGMA54_INTERACT_4"/>
    <property type="match status" value="1"/>
</dbReference>
<dbReference type="InterPro" id="IPR058031">
    <property type="entry name" value="AAA_lid_NorR"/>
</dbReference>
<dbReference type="EMBL" id="ASHL01000010">
    <property type="protein sequence ID" value="EPD12413.1"/>
    <property type="molecule type" value="Genomic_DNA"/>
</dbReference>
<dbReference type="Proteomes" id="UP000015462">
    <property type="component" value="Unassembled WGS sequence"/>
</dbReference>
<feature type="domain" description="Sigma-54 factor interaction" evidence="8">
    <location>
        <begin position="142"/>
        <end position="366"/>
    </location>
</feature>
<keyword evidence="3" id="KW-0067">ATP-binding</keyword>
<dbReference type="Pfam" id="PF02954">
    <property type="entry name" value="HTH_8"/>
    <property type="match status" value="1"/>
</dbReference>
<dbReference type="Gene3D" id="3.40.50.300">
    <property type="entry name" value="P-loop containing nucleotide triphosphate hydrolases"/>
    <property type="match status" value="1"/>
</dbReference>
<dbReference type="Pfam" id="PF00158">
    <property type="entry name" value="Sigma54_activat"/>
    <property type="match status" value="1"/>
</dbReference>
<dbReference type="InterPro" id="IPR002197">
    <property type="entry name" value="HTH_Fis"/>
</dbReference>
<dbReference type="PANTHER" id="PTHR32071">
    <property type="entry name" value="TRANSCRIPTIONAL REGULATORY PROTEIN"/>
    <property type="match status" value="1"/>
</dbReference>
<gene>
    <name evidence="10" type="ORF">L196_09844</name>
</gene>
<protein>
    <submittedName>
        <fullName evidence="10">Two component, sigma54 specific, transcriptional regulator, Fis family protein</fullName>
    </submittedName>
</protein>
<keyword evidence="1 7" id="KW-0597">Phosphoprotein</keyword>
<evidence type="ECO:0000313" key="10">
    <source>
        <dbReference type="EMBL" id="EPD12413.1"/>
    </source>
</evidence>
<dbReference type="GO" id="GO:0005524">
    <property type="term" value="F:ATP binding"/>
    <property type="evidence" value="ECO:0007669"/>
    <property type="project" value="UniProtKB-KW"/>
</dbReference>
<dbReference type="FunFam" id="3.40.50.2300:FF:000018">
    <property type="entry name" value="DNA-binding transcriptional regulator NtrC"/>
    <property type="match status" value="1"/>
</dbReference>
<comment type="caution">
    <text evidence="10">The sequence shown here is derived from an EMBL/GenBank/DDBJ whole genome shotgun (WGS) entry which is preliminary data.</text>
</comment>
<dbReference type="GO" id="GO:0006355">
    <property type="term" value="P:regulation of DNA-templated transcription"/>
    <property type="evidence" value="ECO:0007669"/>
    <property type="project" value="InterPro"/>
</dbReference>
<keyword evidence="2" id="KW-0547">Nucleotide-binding</keyword>
<dbReference type="GO" id="GO:0000160">
    <property type="term" value="P:phosphorelay signal transduction system"/>
    <property type="evidence" value="ECO:0007669"/>
    <property type="project" value="UniProtKB-KW"/>
</dbReference>
<dbReference type="Gene3D" id="3.40.50.2300">
    <property type="match status" value="1"/>
</dbReference>
<evidence type="ECO:0000259" key="9">
    <source>
        <dbReference type="PROSITE" id="PS50110"/>
    </source>
</evidence>
<dbReference type="InterPro" id="IPR011006">
    <property type="entry name" value="CheY-like_superfamily"/>
</dbReference>
<dbReference type="FunFam" id="3.40.50.300:FF:000006">
    <property type="entry name" value="DNA-binding transcriptional regulator NtrC"/>
    <property type="match status" value="1"/>
</dbReference>
<sequence>MNKPHILVIDDEPDIRSLIRDILEDEDYEVSTADSAVTAQQARHECRHDLILLDIWMPNTDGVTLLKDWSTSGDLSCPVIMMSGHGTVETAVEATRLGAYDFLEKPLSIAKLLLTIERALEAEKLKQENIDLKQYSNTIQEPLGSSPQIQQLLEQARRLGQHDTRILLTGEPGSGKETLARYIHEHSTRKQGPFIELNTGIITSHNALEEFFGREDGDSIHYGLLEKANHGTLFIDEIGDMDSETQHRLLSALESKSFQRIGGHEEVKADVRVIASTRRDLEEAIQNGQFRKDLYYLLNVACLHLPSLKDRKEDIPLLLDFYLQHYIKRENLPKRKFTIAAQQFLSDYTWLGNIRELRNVVQRLLILGIGDEIGLTEVKTTLGESARSVITSNDIPIFYDLPLKDARAQFEKAYLDYHLDQHKGSVTKLAETTGMERTHLYRKLHALGIEFKGKR</sequence>
<evidence type="ECO:0000256" key="4">
    <source>
        <dbReference type="ARBA" id="ARBA00023012"/>
    </source>
</evidence>
<feature type="modified residue" description="4-aspartylphosphate" evidence="7">
    <location>
        <position position="54"/>
    </location>
</feature>
<dbReference type="SUPFAM" id="SSF52172">
    <property type="entry name" value="CheY-like"/>
    <property type="match status" value="1"/>
</dbReference>
<dbReference type="RefSeq" id="WP_015006912.1">
    <property type="nucleotide sequence ID" value="NZ_FQZJ01000001.1"/>
</dbReference>
<dbReference type="InterPro" id="IPR003593">
    <property type="entry name" value="AAA+_ATPase"/>
</dbReference>
<evidence type="ECO:0000256" key="1">
    <source>
        <dbReference type="ARBA" id="ARBA00022553"/>
    </source>
</evidence>
<name>A0AB33YZR6_9GAMM</name>
<feature type="domain" description="Response regulatory" evidence="9">
    <location>
        <begin position="5"/>
        <end position="120"/>
    </location>
</feature>
<keyword evidence="11" id="KW-1185">Reference proteome</keyword>
<dbReference type="Gene3D" id="1.10.8.60">
    <property type="match status" value="1"/>
</dbReference>
<dbReference type="InterPro" id="IPR027417">
    <property type="entry name" value="P-loop_NTPase"/>
</dbReference>
<dbReference type="GO" id="GO:0043565">
    <property type="term" value="F:sequence-specific DNA binding"/>
    <property type="evidence" value="ECO:0007669"/>
    <property type="project" value="InterPro"/>
</dbReference>
<evidence type="ECO:0000313" key="11">
    <source>
        <dbReference type="Proteomes" id="UP000015462"/>
    </source>
</evidence>
<dbReference type="Gene3D" id="1.10.10.60">
    <property type="entry name" value="Homeodomain-like"/>
    <property type="match status" value="1"/>
</dbReference>
<evidence type="ECO:0000256" key="5">
    <source>
        <dbReference type="ARBA" id="ARBA00023015"/>
    </source>
</evidence>
<dbReference type="PRINTS" id="PR00819">
    <property type="entry name" value="CBXCFQXSUPER"/>
</dbReference>
<keyword evidence="4" id="KW-0902">Two-component regulatory system</keyword>
<keyword evidence="6" id="KW-0804">Transcription</keyword>
<dbReference type="SMART" id="SM00448">
    <property type="entry name" value="REC"/>
    <property type="match status" value="1"/>
</dbReference>
<organism evidence="10 11">
    <name type="scientific">Cycloclasticus pugetii</name>
    <dbReference type="NCBI Taxonomy" id="34068"/>
    <lineage>
        <taxon>Bacteria</taxon>
        <taxon>Pseudomonadati</taxon>
        <taxon>Pseudomonadota</taxon>
        <taxon>Gammaproteobacteria</taxon>
        <taxon>Thiotrichales</taxon>
        <taxon>Piscirickettsiaceae</taxon>
        <taxon>Cycloclasticus</taxon>
    </lineage>
</organism>
<dbReference type="InterPro" id="IPR009057">
    <property type="entry name" value="Homeodomain-like_sf"/>
</dbReference>
<evidence type="ECO:0000256" key="3">
    <source>
        <dbReference type="ARBA" id="ARBA00022840"/>
    </source>
</evidence>
<evidence type="ECO:0000256" key="2">
    <source>
        <dbReference type="ARBA" id="ARBA00022741"/>
    </source>
</evidence>
<dbReference type="CDD" id="cd17550">
    <property type="entry name" value="REC_NtrX-like"/>
    <property type="match status" value="1"/>
</dbReference>
<dbReference type="AlphaFoldDB" id="A0AB33YZR6"/>